<evidence type="ECO:0000313" key="3">
    <source>
        <dbReference type="Proteomes" id="UP001204953"/>
    </source>
</evidence>
<keyword evidence="1" id="KW-0812">Transmembrane</keyword>
<evidence type="ECO:0000256" key="1">
    <source>
        <dbReference type="SAM" id="Phobius"/>
    </source>
</evidence>
<gene>
    <name evidence="2" type="ORF">NJ959_16510</name>
</gene>
<keyword evidence="1" id="KW-1133">Transmembrane helix</keyword>
<evidence type="ECO:0000313" key="2">
    <source>
        <dbReference type="EMBL" id="MCP2730037.1"/>
    </source>
</evidence>
<dbReference type="RefSeq" id="WP_254012805.1">
    <property type="nucleotide sequence ID" value="NZ_JAMZMM010000163.1"/>
</dbReference>
<dbReference type="AlphaFoldDB" id="A0AAE3KT13"/>
<accession>A0AAE3KT13</accession>
<keyword evidence="1" id="KW-0472">Membrane</keyword>
<keyword evidence="3" id="KW-1185">Reference proteome</keyword>
<protein>
    <submittedName>
        <fullName evidence="2">Uncharacterized protein</fullName>
    </submittedName>
</protein>
<sequence>MKKSLLTQFLLTPIFILAAVFLAGITPPIGTSNTKSATSQVLNLTIFLLNLEMGVSFAAVMGWRISSLKSVEIEAQCMNHQAKIKQKDVEIEAALKSLQNQISTN</sequence>
<reference evidence="2" key="1">
    <citation type="submission" date="2022-06" db="EMBL/GenBank/DDBJ databases">
        <title>New cyanobacteria of genus Symplocastrum in benthos of Lake Baikal.</title>
        <authorList>
            <person name="Sorokovikova E."/>
            <person name="Tikhonova I."/>
            <person name="Krasnopeev A."/>
            <person name="Evseev P."/>
            <person name="Gladkikh A."/>
            <person name="Belykh O."/>
        </authorList>
    </citation>
    <scope>NUCLEOTIDE SEQUENCE</scope>
    <source>
        <strain evidence="2">BBK-W-15</strain>
    </source>
</reference>
<comment type="caution">
    <text evidence="2">The sequence shown here is derived from an EMBL/GenBank/DDBJ whole genome shotgun (WGS) entry which is preliminary data.</text>
</comment>
<dbReference type="Proteomes" id="UP001204953">
    <property type="component" value="Unassembled WGS sequence"/>
</dbReference>
<feature type="transmembrane region" description="Helical" evidence="1">
    <location>
        <begin position="9"/>
        <end position="29"/>
    </location>
</feature>
<feature type="transmembrane region" description="Helical" evidence="1">
    <location>
        <begin position="41"/>
        <end position="63"/>
    </location>
</feature>
<proteinExistence type="predicted"/>
<organism evidence="2 3">
    <name type="scientific">Limnofasciculus baicalensis BBK-W-15</name>
    <dbReference type="NCBI Taxonomy" id="2699891"/>
    <lineage>
        <taxon>Bacteria</taxon>
        <taxon>Bacillati</taxon>
        <taxon>Cyanobacteriota</taxon>
        <taxon>Cyanophyceae</taxon>
        <taxon>Coleofasciculales</taxon>
        <taxon>Coleofasciculaceae</taxon>
        <taxon>Limnofasciculus</taxon>
        <taxon>Limnofasciculus baicalensis</taxon>
    </lineage>
</organism>
<dbReference type="EMBL" id="JAMZMM010000163">
    <property type="protein sequence ID" value="MCP2730037.1"/>
    <property type="molecule type" value="Genomic_DNA"/>
</dbReference>
<name>A0AAE3KT13_9CYAN</name>